<dbReference type="Proteomes" id="UP000694287">
    <property type="component" value="Unassembled WGS sequence"/>
</dbReference>
<feature type="transmembrane region" description="Helical" evidence="8">
    <location>
        <begin position="406"/>
        <end position="425"/>
    </location>
</feature>
<keyword evidence="5 8" id="KW-1133">Transmembrane helix</keyword>
<sequence>MTAEPTPDLAPAYGSRIVAVEPGSNGPVAASERHGRPRQLFWTWTSPNLEFATIFVGVLSVQVFGLTFGQAVAAILLGNGMAGIAHGVLSARAPSAGVPQMVLGRLAFGHRGNILPAGLMTITSGFGWFAVNSVSASFALNSLTGLPAPFWLVVVVLVQVGVAFFGHNLVQAFERVAFPVLAVVLGIGAVIVLTSSDPSFVPVDGGTGGIGGFLLTLGAVFGYTAGWSPYAADYARYLPADSPRLPVGLAAGGGLFASTSLLMVVGAASVSAAVAAGSVSENPTSAYVGILPGALAGLTLVAIALGAVAANVLNVYSGAMAFLAMGFPIRLERARAVVAVAFGIVGFLIALVALGDAAAGYEGFLLVIVYWVGPWLGVVLTDQYLRRGTVPVETFYDRSFRNPAGLIALVAGIVVSVGLFANQALFTGLVPQVLPGVGDVTFLVGIAVSAGLYAALFRRSMAG</sequence>
<evidence type="ECO:0000256" key="1">
    <source>
        <dbReference type="ARBA" id="ARBA00004141"/>
    </source>
</evidence>
<comment type="similarity">
    <text evidence="2 7">Belongs to the purine-cytosine permease (2.A.39) family.</text>
</comment>
<reference evidence="9 10" key="1">
    <citation type="submission" date="2020-11" db="EMBL/GenBank/DDBJ databases">
        <title>Pseudonocardia abyssalis sp. nov. and Pseudonocardia oceani sp. nov., description and phylogenomic analysis of two novel actinomycetes isolated from the deep Southern Ocean.</title>
        <authorList>
            <person name="Parra J."/>
        </authorList>
    </citation>
    <scope>NUCLEOTIDE SEQUENCE [LARGE SCALE GENOMIC DNA]</scope>
    <source>
        <strain evidence="9 10">KRD-168</strain>
    </source>
</reference>
<evidence type="ECO:0000313" key="9">
    <source>
        <dbReference type="EMBL" id="MBW0138099.1"/>
    </source>
</evidence>
<feature type="transmembrane region" description="Helical" evidence="8">
    <location>
        <begin position="112"/>
        <end position="130"/>
    </location>
</feature>
<feature type="transmembrane region" description="Helical" evidence="8">
    <location>
        <begin position="150"/>
        <end position="169"/>
    </location>
</feature>
<feature type="transmembrane region" description="Helical" evidence="8">
    <location>
        <begin position="336"/>
        <end position="358"/>
    </location>
</feature>
<comment type="subcellular location">
    <subcellularLocation>
        <location evidence="1">Membrane</location>
        <topology evidence="1">Multi-pass membrane protein</topology>
    </subcellularLocation>
</comment>
<evidence type="ECO:0000256" key="3">
    <source>
        <dbReference type="ARBA" id="ARBA00022448"/>
    </source>
</evidence>
<dbReference type="PANTHER" id="PTHR31806">
    <property type="entry name" value="PURINE-CYTOSINE PERMEASE FCY2-RELATED"/>
    <property type="match status" value="1"/>
</dbReference>
<feature type="transmembrane region" description="Helical" evidence="8">
    <location>
        <begin position="294"/>
        <end position="324"/>
    </location>
</feature>
<dbReference type="EMBL" id="JADQDK010000001">
    <property type="protein sequence ID" value="MBW0138099.1"/>
    <property type="molecule type" value="Genomic_DNA"/>
</dbReference>
<evidence type="ECO:0000256" key="5">
    <source>
        <dbReference type="ARBA" id="ARBA00022989"/>
    </source>
</evidence>
<evidence type="ECO:0000313" key="10">
    <source>
        <dbReference type="Proteomes" id="UP000694287"/>
    </source>
</evidence>
<keyword evidence="10" id="KW-1185">Reference proteome</keyword>
<feature type="transmembrane region" description="Helical" evidence="8">
    <location>
        <begin position="176"/>
        <end position="194"/>
    </location>
</feature>
<feature type="transmembrane region" description="Helical" evidence="8">
    <location>
        <begin position="247"/>
        <end position="274"/>
    </location>
</feature>
<name>A0ABS6V0Q0_9PSEU</name>
<feature type="transmembrane region" description="Helical" evidence="8">
    <location>
        <begin position="206"/>
        <end position="226"/>
    </location>
</feature>
<dbReference type="InterPro" id="IPR026030">
    <property type="entry name" value="Pur-cyt_permease_Fcy2/21/22"/>
</dbReference>
<keyword evidence="4 8" id="KW-0812">Transmembrane</keyword>
<comment type="caution">
    <text evidence="9">The sequence shown here is derived from an EMBL/GenBank/DDBJ whole genome shotgun (WGS) entry which is preliminary data.</text>
</comment>
<dbReference type="InterPro" id="IPR001248">
    <property type="entry name" value="Pur-cyt_permease"/>
</dbReference>
<feature type="transmembrane region" description="Helical" evidence="8">
    <location>
        <begin position="364"/>
        <end position="385"/>
    </location>
</feature>
<evidence type="ECO:0000256" key="4">
    <source>
        <dbReference type="ARBA" id="ARBA00022692"/>
    </source>
</evidence>
<evidence type="ECO:0000256" key="2">
    <source>
        <dbReference type="ARBA" id="ARBA00008974"/>
    </source>
</evidence>
<keyword evidence="6 7" id="KW-0472">Membrane</keyword>
<evidence type="ECO:0000256" key="8">
    <source>
        <dbReference type="SAM" id="Phobius"/>
    </source>
</evidence>
<feature type="transmembrane region" description="Helical" evidence="8">
    <location>
        <begin position="41"/>
        <end position="65"/>
    </location>
</feature>
<evidence type="ECO:0000256" key="6">
    <source>
        <dbReference type="ARBA" id="ARBA00023136"/>
    </source>
</evidence>
<accession>A0ABS6V0Q0</accession>
<organism evidence="9 10">
    <name type="scientific">Pseudonocardia abyssalis</name>
    <dbReference type="NCBI Taxonomy" id="2792008"/>
    <lineage>
        <taxon>Bacteria</taxon>
        <taxon>Bacillati</taxon>
        <taxon>Actinomycetota</taxon>
        <taxon>Actinomycetes</taxon>
        <taxon>Pseudonocardiales</taxon>
        <taxon>Pseudonocardiaceae</taxon>
        <taxon>Pseudonocardia</taxon>
    </lineage>
</organism>
<protein>
    <submittedName>
        <fullName evidence="9">Cytosine permease</fullName>
    </submittedName>
</protein>
<dbReference type="PIRSF" id="PIRSF002744">
    <property type="entry name" value="Pur-cyt_permease"/>
    <property type="match status" value="1"/>
</dbReference>
<feature type="transmembrane region" description="Helical" evidence="8">
    <location>
        <begin position="437"/>
        <end position="457"/>
    </location>
</feature>
<keyword evidence="3 7" id="KW-0813">Transport</keyword>
<feature type="transmembrane region" description="Helical" evidence="8">
    <location>
        <begin position="71"/>
        <end position="91"/>
    </location>
</feature>
<dbReference type="PANTHER" id="PTHR31806:SF1">
    <property type="entry name" value="PURINE-CYTOSINE PERMEASE FCY2-RELATED"/>
    <property type="match status" value="1"/>
</dbReference>
<gene>
    <name evidence="9" type="ORF">I4I81_28115</name>
</gene>
<evidence type="ECO:0000256" key="7">
    <source>
        <dbReference type="PIRNR" id="PIRNR002744"/>
    </source>
</evidence>
<dbReference type="Pfam" id="PF02133">
    <property type="entry name" value="Transp_cyt_pur"/>
    <property type="match status" value="1"/>
</dbReference>
<proteinExistence type="inferred from homology"/>
<dbReference type="RefSeq" id="WP_218601017.1">
    <property type="nucleotide sequence ID" value="NZ_JADQDJ010000008.1"/>
</dbReference>